<dbReference type="Proteomes" id="UP000035763">
    <property type="component" value="Unassembled WGS sequence"/>
</dbReference>
<reference evidence="8 9" key="1">
    <citation type="journal article" date="2013" name="ISME J.">
        <title>A metabolic model for members of the genus Tetrasphaera involved in enhanced biological phosphorus removal.</title>
        <authorList>
            <person name="Kristiansen R."/>
            <person name="Nguyen H.T.T."/>
            <person name="Saunders A.M."/>
            <person name="Nielsen J.L."/>
            <person name="Wimmer R."/>
            <person name="Le V.Q."/>
            <person name="McIlroy S.J."/>
            <person name="Petrovski S."/>
            <person name="Seviour R.J."/>
            <person name="Calteau A."/>
            <person name="Nielsen K.L."/>
            <person name="Nielsen P.H."/>
        </authorList>
    </citation>
    <scope>NUCLEOTIDE SEQUENCE [LARGE SCALE GENOMIC DNA]</scope>
    <source>
        <strain evidence="8 9">Ben110</strain>
    </source>
</reference>
<dbReference type="InterPro" id="IPR006641">
    <property type="entry name" value="YqgF/RNaseH-like_dom"/>
</dbReference>
<comment type="similarity">
    <text evidence="5">Belongs to the YqgF HJR family.</text>
</comment>
<dbReference type="EC" id="3.1.-.-" evidence="5"/>
<dbReference type="STRING" id="1193182.BN11_2080001"/>
<dbReference type="InterPro" id="IPR037027">
    <property type="entry name" value="YqgF/RNaseH-like_dom_sf"/>
</dbReference>
<dbReference type="SUPFAM" id="SSF53098">
    <property type="entry name" value="Ribonuclease H-like"/>
    <property type="match status" value="1"/>
</dbReference>
<feature type="region of interest" description="Disordered" evidence="6">
    <location>
        <begin position="143"/>
        <end position="165"/>
    </location>
</feature>
<feature type="compositionally biased region" description="Low complexity" evidence="6">
    <location>
        <begin position="143"/>
        <end position="154"/>
    </location>
</feature>
<evidence type="ECO:0000256" key="3">
    <source>
        <dbReference type="ARBA" id="ARBA00022722"/>
    </source>
</evidence>
<comment type="function">
    <text evidence="5">Could be a nuclease involved in processing of the 5'-end of pre-16S rRNA.</text>
</comment>
<evidence type="ECO:0000259" key="7">
    <source>
        <dbReference type="SMART" id="SM00732"/>
    </source>
</evidence>
<dbReference type="InterPro" id="IPR012337">
    <property type="entry name" value="RNaseH-like_sf"/>
</dbReference>
<dbReference type="GO" id="GO:0005829">
    <property type="term" value="C:cytosol"/>
    <property type="evidence" value="ECO:0007669"/>
    <property type="project" value="TreeGrafter"/>
</dbReference>
<feature type="domain" description="YqgF/RNase H-like" evidence="7">
    <location>
        <begin position="2"/>
        <end position="108"/>
    </location>
</feature>
<evidence type="ECO:0000313" key="9">
    <source>
        <dbReference type="Proteomes" id="UP000035763"/>
    </source>
</evidence>
<dbReference type="SMART" id="SM00732">
    <property type="entry name" value="YqgFc"/>
    <property type="match status" value="1"/>
</dbReference>
<keyword evidence="1 5" id="KW-0963">Cytoplasm</keyword>
<dbReference type="CDD" id="cd16964">
    <property type="entry name" value="YqgF"/>
    <property type="match status" value="1"/>
</dbReference>
<comment type="caution">
    <text evidence="8">The sequence shown here is derived from an EMBL/GenBank/DDBJ whole genome shotgun (WGS) entry which is preliminary data.</text>
</comment>
<dbReference type="PANTHER" id="PTHR33317">
    <property type="entry name" value="POLYNUCLEOTIDYL TRANSFERASE, RIBONUCLEASE H-LIKE SUPERFAMILY PROTEIN"/>
    <property type="match status" value="1"/>
</dbReference>
<dbReference type="EMBL" id="CAJA01000122">
    <property type="protein sequence ID" value="CCH72890.1"/>
    <property type="molecule type" value="Genomic_DNA"/>
</dbReference>
<dbReference type="PANTHER" id="PTHR33317:SF4">
    <property type="entry name" value="POLYNUCLEOTIDYL TRANSFERASE, RIBONUCLEASE H-LIKE SUPERFAMILY PROTEIN"/>
    <property type="match status" value="1"/>
</dbReference>
<keyword evidence="4 5" id="KW-0378">Hydrolase</keyword>
<organism evidence="8 9">
    <name type="scientific">Nostocoides australiense Ben110</name>
    <dbReference type="NCBI Taxonomy" id="1193182"/>
    <lineage>
        <taxon>Bacteria</taxon>
        <taxon>Bacillati</taxon>
        <taxon>Actinomycetota</taxon>
        <taxon>Actinomycetes</taxon>
        <taxon>Micrococcales</taxon>
        <taxon>Intrasporangiaceae</taxon>
        <taxon>Nostocoides</taxon>
    </lineage>
</organism>
<dbReference type="HAMAP" id="MF_00651">
    <property type="entry name" value="Nuclease_YqgF"/>
    <property type="match status" value="1"/>
</dbReference>
<feature type="compositionally biased region" description="Basic residues" evidence="6">
    <location>
        <begin position="155"/>
        <end position="165"/>
    </location>
</feature>
<evidence type="ECO:0000256" key="2">
    <source>
        <dbReference type="ARBA" id="ARBA00022517"/>
    </source>
</evidence>
<dbReference type="GO" id="GO:0000967">
    <property type="term" value="P:rRNA 5'-end processing"/>
    <property type="evidence" value="ECO:0007669"/>
    <property type="project" value="UniProtKB-UniRule"/>
</dbReference>
<evidence type="ECO:0000256" key="1">
    <source>
        <dbReference type="ARBA" id="ARBA00022490"/>
    </source>
</evidence>
<dbReference type="AlphaFoldDB" id="W6JWA3"/>
<dbReference type="InterPro" id="IPR005227">
    <property type="entry name" value="YqgF"/>
</dbReference>
<evidence type="ECO:0000313" key="8">
    <source>
        <dbReference type="EMBL" id="CCH72890.1"/>
    </source>
</evidence>
<evidence type="ECO:0000256" key="4">
    <source>
        <dbReference type="ARBA" id="ARBA00022801"/>
    </source>
</evidence>
<dbReference type="Pfam" id="PF03652">
    <property type="entry name" value="RuvX"/>
    <property type="match status" value="1"/>
</dbReference>
<gene>
    <name evidence="8" type="ORF">BN11_2080001</name>
</gene>
<evidence type="ECO:0000256" key="5">
    <source>
        <dbReference type="HAMAP-Rule" id="MF_00651"/>
    </source>
</evidence>
<dbReference type="GO" id="GO:0016788">
    <property type="term" value="F:hydrolase activity, acting on ester bonds"/>
    <property type="evidence" value="ECO:0007669"/>
    <property type="project" value="UniProtKB-UniRule"/>
</dbReference>
<dbReference type="NCBIfam" id="TIGR00250">
    <property type="entry name" value="RNAse_H_YqgF"/>
    <property type="match status" value="1"/>
</dbReference>
<keyword evidence="3 5" id="KW-0540">Nuclease</keyword>
<sequence length="165" mass="17199">MRVGVAACDPDGVLAYPVSTLARAGELGRADGIPPAQESEEAPADIAELARLVREMAVIEVVVGLPRSLDGGEGPAAALARGYSRLIAAAVDPVPVRLIDERMTTIDAHRNLRSSGVAGRAQRRVVDQAAAVLILQAALDAERATGAPPGTPATTRRRKPRRKGT</sequence>
<comment type="subcellular location">
    <subcellularLocation>
        <location evidence="5">Cytoplasm</location>
    </subcellularLocation>
</comment>
<protein>
    <recommendedName>
        <fullName evidence="5">Putative pre-16S rRNA nuclease</fullName>
        <ecNumber evidence="5">3.1.-.-</ecNumber>
    </recommendedName>
</protein>
<evidence type="ECO:0000256" key="6">
    <source>
        <dbReference type="SAM" id="MobiDB-lite"/>
    </source>
</evidence>
<keyword evidence="2 5" id="KW-0690">Ribosome biogenesis</keyword>
<keyword evidence="9" id="KW-1185">Reference proteome</keyword>
<accession>W6JWA3</accession>
<name>W6JWA3_9MICO</name>
<proteinExistence type="inferred from homology"/>
<dbReference type="GO" id="GO:0004518">
    <property type="term" value="F:nuclease activity"/>
    <property type="evidence" value="ECO:0007669"/>
    <property type="project" value="UniProtKB-KW"/>
</dbReference>
<dbReference type="Gene3D" id="3.30.420.140">
    <property type="entry name" value="YqgF/RNase H-like domain"/>
    <property type="match status" value="1"/>
</dbReference>